<keyword evidence="2" id="KW-1185">Reference proteome</keyword>
<dbReference type="EMBL" id="CM042052">
    <property type="protein sequence ID" value="KAI3718829.1"/>
    <property type="molecule type" value="Genomic_DNA"/>
</dbReference>
<proteinExistence type="predicted"/>
<reference evidence="2" key="1">
    <citation type="journal article" date="2022" name="Mol. Ecol. Resour.">
        <title>The genomes of chicory, endive, great burdock and yacon provide insights into Asteraceae palaeo-polyploidization history and plant inulin production.</title>
        <authorList>
            <person name="Fan W."/>
            <person name="Wang S."/>
            <person name="Wang H."/>
            <person name="Wang A."/>
            <person name="Jiang F."/>
            <person name="Liu H."/>
            <person name="Zhao H."/>
            <person name="Xu D."/>
            <person name="Zhang Y."/>
        </authorList>
    </citation>
    <scope>NUCLEOTIDE SEQUENCE [LARGE SCALE GENOMIC DNA]</scope>
    <source>
        <strain evidence="2">cv. Niubang</strain>
    </source>
</reference>
<dbReference type="Proteomes" id="UP001055879">
    <property type="component" value="Linkage Group LG06"/>
</dbReference>
<accession>A0ACB9B8I8</accession>
<sequence length="113" mass="13038">MLNSWQQITERGLQLSCILCYNRLVLYALKIVWCCHCTPDYLSTMLKARCLMGLLFVSKSMGINSKRLKGKFPDSDLNFLGNFSKKGVKFSFNFPAFLLFNLFYLLIGIPFEC</sequence>
<name>A0ACB9B8I8_ARCLA</name>
<evidence type="ECO:0000313" key="1">
    <source>
        <dbReference type="EMBL" id="KAI3718829.1"/>
    </source>
</evidence>
<reference evidence="1 2" key="2">
    <citation type="journal article" date="2022" name="Mol. Ecol. Resour.">
        <title>The genomes of chicory, endive, great burdock and yacon provide insights into Asteraceae paleo-polyploidization history and plant inulin production.</title>
        <authorList>
            <person name="Fan W."/>
            <person name="Wang S."/>
            <person name="Wang H."/>
            <person name="Wang A."/>
            <person name="Jiang F."/>
            <person name="Liu H."/>
            <person name="Zhao H."/>
            <person name="Xu D."/>
            <person name="Zhang Y."/>
        </authorList>
    </citation>
    <scope>NUCLEOTIDE SEQUENCE [LARGE SCALE GENOMIC DNA]</scope>
    <source>
        <strain evidence="2">cv. Niubang</strain>
    </source>
</reference>
<organism evidence="1 2">
    <name type="scientific">Arctium lappa</name>
    <name type="common">Greater burdock</name>
    <name type="synonym">Lappa major</name>
    <dbReference type="NCBI Taxonomy" id="4217"/>
    <lineage>
        <taxon>Eukaryota</taxon>
        <taxon>Viridiplantae</taxon>
        <taxon>Streptophyta</taxon>
        <taxon>Embryophyta</taxon>
        <taxon>Tracheophyta</taxon>
        <taxon>Spermatophyta</taxon>
        <taxon>Magnoliopsida</taxon>
        <taxon>eudicotyledons</taxon>
        <taxon>Gunneridae</taxon>
        <taxon>Pentapetalae</taxon>
        <taxon>asterids</taxon>
        <taxon>campanulids</taxon>
        <taxon>Asterales</taxon>
        <taxon>Asteraceae</taxon>
        <taxon>Carduoideae</taxon>
        <taxon>Cardueae</taxon>
        <taxon>Arctiinae</taxon>
        <taxon>Arctium</taxon>
    </lineage>
</organism>
<comment type="caution">
    <text evidence="1">The sequence shown here is derived from an EMBL/GenBank/DDBJ whole genome shotgun (WGS) entry which is preliminary data.</text>
</comment>
<protein>
    <submittedName>
        <fullName evidence="1">Uncharacterized protein</fullName>
    </submittedName>
</protein>
<gene>
    <name evidence="1" type="ORF">L6452_19713</name>
</gene>
<evidence type="ECO:0000313" key="2">
    <source>
        <dbReference type="Proteomes" id="UP001055879"/>
    </source>
</evidence>